<sequence>MTDLLDSPEFCEMLGITKGTAYYWRQKGYGPKAIKIGKNLRYRRADVVAWLDDQFANA</sequence>
<dbReference type="AlphaFoldDB" id="A0A1X0DBL3"/>
<dbReference type="SUPFAM" id="SSF46955">
    <property type="entry name" value="Putative DNA-binding domain"/>
    <property type="match status" value="1"/>
</dbReference>
<evidence type="ECO:0000313" key="2">
    <source>
        <dbReference type="Proteomes" id="UP000192801"/>
    </source>
</evidence>
<keyword evidence="2" id="KW-1185">Reference proteome</keyword>
<organism evidence="1 2">
    <name type="scientific">Mycolicibacterium insubricum</name>
    <dbReference type="NCBI Taxonomy" id="444597"/>
    <lineage>
        <taxon>Bacteria</taxon>
        <taxon>Bacillati</taxon>
        <taxon>Actinomycetota</taxon>
        <taxon>Actinomycetes</taxon>
        <taxon>Mycobacteriales</taxon>
        <taxon>Mycobacteriaceae</taxon>
        <taxon>Mycolicibacterium</taxon>
    </lineage>
</organism>
<dbReference type="RefSeq" id="WP_083031435.1">
    <property type="nucleotide sequence ID" value="NZ_AP022618.1"/>
</dbReference>
<dbReference type="STRING" id="444597.BST26_12875"/>
<reference evidence="1 2" key="1">
    <citation type="submission" date="2016-12" db="EMBL/GenBank/DDBJ databases">
        <title>The new phylogeny of genus Mycobacterium.</title>
        <authorList>
            <person name="Tortoli E."/>
            <person name="Trovato A."/>
            <person name="Cirillo D.M."/>
        </authorList>
    </citation>
    <scope>NUCLEOTIDE SEQUENCE [LARGE SCALE GENOMIC DNA]</scope>
    <source>
        <strain evidence="1 2">DSM 45130</strain>
    </source>
</reference>
<name>A0A1X0DBL3_9MYCO</name>
<dbReference type="InterPro" id="IPR041657">
    <property type="entry name" value="HTH_17"/>
</dbReference>
<accession>A0A1X0DBL3</accession>
<protein>
    <submittedName>
        <fullName evidence="1">Excisionase</fullName>
    </submittedName>
</protein>
<evidence type="ECO:0000313" key="1">
    <source>
        <dbReference type="EMBL" id="ORA69757.1"/>
    </source>
</evidence>
<dbReference type="Pfam" id="PF12728">
    <property type="entry name" value="HTH_17"/>
    <property type="match status" value="1"/>
</dbReference>
<dbReference type="InterPro" id="IPR036388">
    <property type="entry name" value="WH-like_DNA-bd_sf"/>
</dbReference>
<dbReference type="EMBL" id="MVHS01000029">
    <property type="protein sequence ID" value="ORA69757.1"/>
    <property type="molecule type" value="Genomic_DNA"/>
</dbReference>
<comment type="caution">
    <text evidence="1">The sequence shown here is derived from an EMBL/GenBank/DDBJ whole genome shotgun (WGS) entry which is preliminary data.</text>
</comment>
<dbReference type="Proteomes" id="UP000192801">
    <property type="component" value="Unassembled WGS sequence"/>
</dbReference>
<gene>
    <name evidence="1" type="ORF">BST26_12875</name>
</gene>
<proteinExistence type="predicted"/>
<dbReference type="Gene3D" id="1.10.10.10">
    <property type="entry name" value="Winged helix-like DNA-binding domain superfamily/Winged helix DNA-binding domain"/>
    <property type="match status" value="1"/>
</dbReference>
<dbReference type="OrthoDB" id="4330189at2"/>
<dbReference type="InterPro" id="IPR009061">
    <property type="entry name" value="DNA-bd_dom_put_sf"/>
</dbReference>